<proteinExistence type="predicted"/>
<gene>
    <name evidence="1" type="ORF">F8M41_024874</name>
</gene>
<keyword evidence="2" id="KW-1185">Reference proteome</keyword>
<accession>A0A8H3XLB1</accession>
<dbReference type="PANTHER" id="PTHR31252:SF11">
    <property type="entry name" value="DUF4419 DOMAIN-CONTAINING PROTEIN"/>
    <property type="match status" value="1"/>
</dbReference>
<evidence type="ECO:0008006" key="3">
    <source>
        <dbReference type="Google" id="ProtNLM"/>
    </source>
</evidence>
<dbReference type="Pfam" id="PF14388">
    <property type="entry name" value="DUF4419"/>
    <property type="match status" value="1"/>
</dbReference>
<evidence type="ECO:0000313" key="1">
    <source>
        <dbReference type="EMBL" id="KAF0473323.1"/>
    </source>
</evidence>
<name>A0A8H3XLB1_GIGMA</name>
<dbReference type="EMBL" id="WTPW01000866">
    <property type="protein sequence ID" value="KAF0473323.1"/>
    <property type="molecule type" value="Genomic_DNA"/>
</dbReference>
<sequence>MGFRNAQGFLVDVIITYKNYHELLNSQRKFLKIRFIFQICNLKLARMSTTNNTRSTQILTEKIKLDNKLDPHISVEDSIAERFSNHKLYSVSVQYEDSKKTVIEKPYCSNGFAAAILHAYNYHKHLRLSPDDVWLTISQGVSHHINYNPEKFRNRFVRHEGKQQILIQAGDIISPQTYEGNWPEVVNKLVTETDKYLEKVDLKELLVCNFSTTTSSSLTASRIVLLDAVKAYFEYLVTTICGIPKVTLEGTLEDWMKLQEKVTHLRKLNLELDFWLDRLEPVIWNLVATYRGEIDHDFWGRIVKIDKVFGSGGGTFITGWLMNFFPYDCERRPLTTDHRIRVEQIPDGIVGVPFKLDDLDVKFIAGFIGANQEILEGTDNESVVSPVIGWFTIDNPNDQSELVEV</sequence>
<reference evidence="1 2" key="1">
    <citation type="journal article" date="2019" name="Environ. Microbiol.">
        <title>At the nexus of three kingdoms: the genome of the mycorrhizal fungus Gigaspora margarita provides insights into plant, endobacterial and fungal interactions.</title>
        <authorList>
            <person name="Venice F."/>
            <person name="Ghignone S."/>
            <person name="Salvioli di Fossalunga A."/>
            <person name="Amselem J."/>
            <person name="Novero M."/>
            <person name="Xianan X."/>
            <person name="Sedzielewska Toro K."/>
            <person name="Morin E."/>
            <person name="Lipzen A."/>
            <person name="Grigoriev I.V."/>
            <person name="Henrissat B."/>
            <person name="Martin F.M."/>
            <person name="Bonfante P."/>
        </authorList>
    </citation>
    <scope>NUCLEOTIDE SEQUENCE [LARGE SCALE GENOMIC DNA]</scope>
    <source>
        <strain evidence="1 2">BEG34</strain>
    </source>
</reference>
<evidence type="ECO:0000313" key="2">
    <source>
        <dbReference type="Proteomes" id="UP000439903"/>
    </source>
</evidence>
<comment type="caution">
    <text evidence="1">The sequence shown here is derived from an EMBL/GenBank/DDBJ whole genome shotgun (WGS) entry which is preliminary data.</text>
</comment>
<protein>
    <recommendedName>
        <fullName evidence="3">DUF4419 domain-containing protein</fullName>
    </recommendedName>
</protein>
<dbReference type="InterPro" id="IPR025533">
    <property type="entry name" value="DUF4419"/>
</dbReference>
<dbReference type="AlphaFoldDB" id="A0A8H3XLB1"/>
<dbReference type="OrthoDB" id="9978173at2759"/>
<organism evidence="1 2">
    <name type="scientific">Gigaspora margarita</name>
    <dbReference type="NCBI Taxonomy" id="4874"/>
    <lineage>
        <taxon>Eukaryota</taxon>
        <taxon>Fungi</taxon>
        <taxon>Fungi incertae sedis</taxon>
        <taxon>Mucoromycota</taxon>
        <taxon>Glomeromycotina</taxon>
        <taxon>Glomeromycetes</taxon>
        <taxon>Diversisporales</taxon>
        <taxon>Gigasporaceae</taxon>
        <taxon>Gigaspora</taxon>
    </lineage>
</organism>
<dbReference type="PANTHER" id="PTHR31252">
    <property type="entry name" value="DUF4419 DOMAIN-CONTAINING PROTEIN"/>
    <property type="match status" value="1"/>
</dbReference>
<dbReference type="Proteomes" id="UP000439903">
    <property type="component" value="Unassembled WGS sequence"/>
</dbReference>